<dbReference type="RefSeq" id="WP_386822464.1">
    <property type="nucleotide sequence ID" value="NZ_JBHTIF010000001.1"/>
</dbReference>
<accession>A0ABW2Y8E8</accession>
<feature type="chain" id="PRO_5047108288" evidence="1">
    <location>
        <begin position="29"/>
        <end position="163"/>
    </location>
</feature>
<name>A0ABW2Y8E8_9GAMM</name>
<evidence type="ECO:0000313" key="2">
    <source>
        <dbReference type="EMBL" id="MFD0724825.1"/>
    </source>
</evidence>
<dbReference type="EMBL" id="JBHTIF010000001">
    <property type="protein sequence ID" value="MFD0724825.1"/>
    <property type="molecule type" value="Genomic_DNA"/>
</dbReference>
<proteinExistence type="predicted"/>
<evidence type="ECO:0000256" key="1">
    <source>
        <dbReference type="SAM" id="SignalP"/>
    </source>
</evidence>
<evidence type="ECO:0000313" key="3">
    <source>
        <dbReference type="Proteomes" id="UP001597110"/>
    </source>
</evidence>
<dbReference type="Gene3D" id="2.60.40.1890">
    <property type="entry name" value="PCu(A)C copper chaperone"/>
    <property type="match status" value="1"/>
</dbReference>
<protein>
    <submittedName>
        <fullName evidence="2">Copper chaperone PCu(A)C</fullName>
    </submittedName>
</protein>
<keyword evidence="1" id="KW-0732">Signal</keyword>
<keyword evidence="3" id="KW-1185">Reference proteome</keyword>
<sequence>MIRLQGRMAAAAVALGVVLFSACVPAGAQRVGDLRIEDPWVRATPPGAGVTGGFMTVRNTGAKDDRLVSVTSAAVARVEIHEMRHEDGMMRMRRIDAGLPVKAGAKIELAPGGYHLMLFGPKQPFVEGDVVVATARFEKAGNVEIAFRVRGLGAKREAGHHGH</sequence>
<dbReference type="InterPro" id="IPR036182">
    <property type="entry name" value="PCuAC_sf"/>
</dbReference>
<dbReference type="Pfam" id="PF04314">
    <property type="entry name" value="PCuAC"/>
    <property type="match status" value="1"/>
</dbReference>
<dbReference type="InterPro" id="IPR007410">
    <property type="entry name" value="LpqE-like"/>
</dbReference>
<dbReference type="Proteomes" id="UP001597110">
    <property type="component" value="Unassembled WGS sequence"/>
</dbReference>
<organism evidence="2 3">
    <name type="scientific">Lysobacter brunescens</name>
    <dbReference type="NCBI Taxonomy" id="262323"/>
    <lineage>
        <taxon>Bacteria</taxon>
        <taxon>Pseudomonadati</taxon>
        <taxon>Pseudomonadota</taxon>
        <taxon>Gammaproteobacteria</taxon>
        <taxon>Lysobacterales</taxon>
        <taxon>Lysobacteraceae</taxon>
        <taxon>Lysobacter</taxon>
    </lineage>
</organism>
<dbReference type="InterPro" id="IPR058248">
    <property type="entry name" value="Lxx211020-like"/>
</dbReference>
<dbReference type="SUPFAM" id="SSF110087">
    <property type="entry name" value="DR1885-like metal-binding protein"/>
    <property type="match status" value="1"/>
</dbReference>
<comment type="caution">
    <text evidence="2">The sequence shown here is derived from an EMBL/GenBank/DDBJ whole genome shotgun (WGS) entry which is preliminary data.</text>
</comment>
<reference evidence="3" key="1">
    <citation type="journal article" date="2019" name="Int. J. Syst. Evol. Microbiol.">
        <title>The Global Catalogue of Microorganisms (GCM) 10K type strain sequencing project: providing services to taxonomists for standard genome sequencing and annotation.</title>
        <authorList>
            <consortium name="The Broad Institute Genomics Platform"/>
            <consortium name="The Broad Institute Genome Sequencing Center for Infectious Disease"/>
            <person name="Wu L."/>
            <person name="Ma J."/>
        </authorList>
    </citation>
    <scope>NUCLEOTIDE SEQUENCE [LARGE SCALE GENOMIC DNA]</scope>
    <source>
        <strain evidence="3">CCUG 55585</strain>
    </source>
</reference>
<dbReference type="PANTHER" id="PTHR36302:SF1">
    <property type="entry name" value="COPPER CHAPERONE PCU(A)C"/>
    <property type="match status" value="1"/>
</dbReference>
<dbReference type="PANTHER" id="PTHR36302">
    <property type="entry name" value="BLR7088 PROTEIN"/>
    <property type="match status" value="1"/>
</dbReference>
<feature type="signal peptide" evidence="1">
    <location>
        <begin position="1"/>
        <end position="28"/>
    </location>
</feature>
<gene>
    <name evidence="2" type="ORF">ACFQ0E_04350</name>
</gene>
<dbReference type="PROSITE" id="PS51257">
    <property type="entry name" value="PROKAR_LIPOPROTEIN"/>
    <property type="match status" value="1"/>
</dbReference>